<keyword evidence="21" id="KW-1185">Reference proteome</keyword>
<dbReference type="GO" id="GO:0051028">
    <property type="term" value="P:mRNA transport"/>
    <property type="evidence" value="ECO:0007669"/>
    <property type="project" value="UniProtKB-KW"/>
</dbReference>
<dbReference type="Proteomes" id="UP001460270">
    <property type="component" value="Unassembled WGS sequence"/>
</dbReference>
<evidence type="ECO:0000256" key="7">
    <source>
        <dbReference type="ARBA" id="ARBA00022499"/>
    </source>
</evidence>
<dbReference type="InterPro" id="IPR000504">
    <property type="entry name" value="RRM_dom"/>
</dbReference>
<keyword evidence="9" id="KW-0832">Ubl conjugation</keyword>
<evidence type="ECO:0000256" key="3">
    <source>
        <dbReference type="ARBA" id="ARBA00009758"/>
    </source>
</evidence>
<dbReference type="PANTHER" id="PTHR10980">
    <property type="entry name" value="RHO GDP-DISSOCIATION INHIBITOR"/>
    <property type="match status" value="1"/>
</dbReference>
<dbReference type="InterPro" id="IPR000406">
    <property type="entry name" value="Rho_GDI"/>
</dbReference>
<keyword evidence="12" id="KW-0539">Nucleus</keyword>
<evidence type="ECO:0000256" key="6">
    <source>
        <dbReference type="ARBA" id="ARBA00022490"/>
    </source>
</evidence>
<evidence type="ECO:0000259" key="19">
    <source>
        <dbReference type="PROSITE" id="PS50102"/>
    </source>
</evidence>
<evidence type="ECO:0000256" key="4">
    <source>
        <dbReference type="ARBA" id="ARBA00022448"/>
    </source>
</evidence>
<feature type="domain" description="RRM" evidence="19">
    <location>
        <begin position="108"/>
        <end position="185"/>
    </location>
</feature>
<dbReference type="FunFam" id="2.70.50.30:FF:000004">
    <property type="entry name" value="Rho GDP-dissociation inhibitor 1"/>
    <property type="match status" value="1"/>
</dbReference>
<dbReference type="SUPFAM" id="SSF54928">
    <property type="entry name" value="RNA-binding domain, RBD"/>
    <property type="match status" value="1"/>
</dbReference>
<comment type="subcellular location">
    <subcellularLocation>
        <location evidence="2">Cytoplasm</location>
    </subcellularLocation>
    <subcellularLocation>
        <location evidence="1">Nucleus</location>
    </subcellularLocation>
</comment>
<comment type="caution">
    <text evidence="20">The sequence shown here is derived from an EMBL/GenBank/DDBJ whole genome shotgun (WGS) entry which is preliminary data.</text>
</comment>
<dbReference type="Pfam" id="PF00076">
    <property type="entry name" value="RRM_1"/>
    <property type="match status" value="1"/>
</dbReference>
<evidence type="ECO:0000256" key="13">
    <source>
        <dbReference type="ARBA" id="ARBA00037489"/>
    </source>
</evidence>
<dbReference type="SUPFAM" id="SSF81296">
    <property type="entry name" value="E set domains"/>
    <property type="match status" value="1"/>
</dbReference>
<evidence type="ECO:0000256" key="16">
    <source>
        <dbReference type="ARBA" id="ARBA00046570"/>
    </source>
</evidence>
<dbReference type="CDD" id="cd12680">
    <property type="entry name" value="RRM_THOC4"/>
    <property type="match status" value="1"/>
</dbReference>
<feature type="region of interest" description="Disordered" evidence="18">
    <location>
        <begin position="1"/>
        <end position="85"/>
    </location>
</feature>
<dbReference type="AlphaFoldDB" id="A0AAW0PWA3"/>
<dbReference type="Pfam" id="PF02115">
    <property type="entry name" value="Rho_GDI"/>
    <property type="match status" value="1"/>
</dbReference>
<evidence type="ECO:0000256" key="15">
    <source>
        <dbReference type="ARBA" id="ARBA00041559"/>
    </source>
</evidence>
<evidence type="ECO:0000256" key="18">
    <source>
        <dbReference type="SAM" id="MobiDB-lite"/>
    </source>
</evidence>
<protein>
    <recommendedName>
        <fullName evidence="14">Rho GDP-dissociation inhibitor 1</fullName>
    </recommendedName>
    <alternativeName>
        <fullName evidence="15">Rho-GDI alpha</fullName>
    </alternativeName>
</protein>
<evidence type="ECO:0000256" key="10">
    <source>
        <dbReference type="ARBA" id="ARBA00022884"/>
    </source>
</evidence>
<keyword evidence="8" id="KW-0509">mRNA transport</keyword>
<organism evidence="20 21">
    <name type="scientific">Mugilogobius chulae</name>
    <name type="common">yellowstripe goby</name>
    <dbReference type="NCBI Taxonomy" id="88201"/>
    <lineage>
        <taxon>Eukaryota</taxon>
        <taxon>Metazoa</taxon>
        <taxon>Chordata</taxon>
        <taxon>Craniata</taxon>
        <taxon>Vertebrata</taxon>
        <taxon>Euteleostomi</taxon>
        <taxon>Actinopterygii</taxon>
        <taxon>Neopterygii</taxon>
        <taxon>Teleostei</taxon>
        <taxon>Neoteleostei</taxon>
        <taxon>Acanthomorphata</taxon>
        <taxon>Gobiaria</taxon>
        <taxon>Gobiiformes</taxon>
        <taxon>Gobioidei</taxon>
        <taxon>Gobiidae</taxon>
        <taxon>Gobionellinae</taxon>
        <taxon>Mugilogobius</taxon>
    </lineage>
</organism>
<proteinExistence type="inferred from homology"/>
<reference evidence="21" key="1">
    <citation type="submission" date="2024-04" db="EMBL/GenBank/DDBJ databases">
        <title>Salinicola lusitanus LLJ914,a marine bacterium isolated from the Okinawa Trough.</title>
        <authorList>
            <person name="Li J."/>
        </authorList>
    </citation>
    <scope>NUCLEOTIDE SEQUENCE [LARGE SCALE GENOMIC DNA]</scope>
</reference>
<evidence type="ECO:0000256" key="14">
    <source>
        <dbReference type="ARBA" id="ARBA00040620"/>
    </source>
</evidence>
<dbReference type="InterPro" id="IPR012677">
    <property type="entry name" value="Nucleotide-bd_a/b_plait_sf"/>
</dbReference>
<dbReference type="GO" id="GO:0016020">
    <property type="term" value="C:membrane"/>
    <property type="evidence" value="ECO:0007669"/>
    <property type="project" value="TreeGrafter"/>
</dbReference>
<feature type="compositionally biased region" description="Gly residues" evidence="18">
    <location>
        <begin position="12"/>
        <end position="53"/>
    </location>
</feature>
<evidence type="ECO:0000256" key="8">
    <source>
        <dbReference type="ARBA" id="ARBA00022816"/>
    </source>
</evidence>
<keyword evidence="5" id="KW-0343">GTPase activation</keyword>
<evidence type="ECO:0000256" key="17">
    <source>
        <dbReference type="PROSITE-ProRule" id="PRU00176"/>
    </source>
</evidence>
<evidence type="ECO:0000256" key="2">
    <source>
        <dbReference type="ARBA" id="ARBA00004496"/>
    </source>
</evidence>
<keyword evidence="4" id="KW-0813">Transport</keyword>
<dbReference type="InterPro" id="IPR035979">
    <property type="entry name" value="RBD_domain_sf"/>
</dbReference>
<dbReference type="InterPro" id="IPR024792">
    <property type="entry name" value="RhoGDI_dom_sf"/>
</dbReference>
<dbReference type="PROSITE" id="PS50102">
    <property type="entry name" value="RRM"/>
    <property type="match status" value="1"/>
</dbReference>
<dbReference type="Gene3D" id="2.70.50.30">
    <property type="entry name" value="Coagulation Factor XIII, subunit A, domain 1"/>
    <property type="match status" value="1"/>
</dbReference>
<dbReference type="PRINTS" id="PR00492">
    <property type="entry name" value="RHOGDI"/>
</dbReference>
<evidence type="ECO:0000256" key="1">
    <source>
        <dbReference type="ARBA" id="ARBA00004123"/>
    </source>
</evidence>
<sequence>MSLDDIIKQNRRGGGGRGGRGRGRGGSGGGRGVGRLGGGGGGGGFGGRGGGSGPMRNRQNLNRGRGRPTPYSRPKQLPDKWQHDMYDNSFGGFNGAAGGGGAGVETGGKLLVSNLDFGVSDADIQELFAEFGTLKKAAVHYDRSGRSLGTADVHFERRADALKAMKQYNGIPLDGRPMNIQLVTSQIDTQRRPMQSVSRGGGMNRSRGGFGGMQNRRGGRGAGGSRGRGRADVAVEDLTSSSCQQKNLMLSYTYFRGISGIGGSSPRADFALRFTQPSLRAQRGPFHFSGFTDDYTQWQNMSPHQSSSRLVSRERGRIHRQLQGARPEEPQRDPGLDADDESLRKYKEALLAGAAEVIDDPNVSNVQVTKMTLMCESAKKPLVLDLEGDLEKFKKNPIVLKEGVDYKIKITFKVNKEIVSGLRYNQQTFRKGVKMDKSDYMVGSYGPRPKEAYEFMTPLEEAPKGMLARGTYNIKSKFTDDDKHDHLSWDWTLVIKKDWED</sequence>
<dbReference type="GO" id="GO:0005829">
    <property type="term" value="C:cytosol"/>
    <property type="evidence" value="ECO:0007669"/>
    <property type="project" value="TreeGrafter"/>
</dbReference>
<evidence type="ECO:0000313" key="20">
    <source>
        <dbReference type="EMBL" id="KAK7939700.1"/>
    </source>
</evidence>
<dbReference type="FunFam" id="3.30.70.330:FF:000273">
    <property type="entry name" value="THO complex subunit 4"/>
    <property type="match status" value="1"/>
</dbReference>
<dbReference type="GO" id="GO:0007266">
    <property type="term" value="P:Rho protein signal transduction"/>
    <property type="evidence" value="ECO:0007669"/>
    <property type="project" value="InterPro"/>
</dbReference>
<feature type="compositionally biased region" description="Basic and acidic residues" evidence="18">
    <location>
        <begin position="326"/>
        <end position="339"/>
    </location>
</feature>
<evidence type="ECO:0000313" key="21">
    <source>
        <dbReference type="Proteomes" id="UP001460270"/>
    </source>
</evidence>
<gene>
    <name evidence="20" type="ORF">WMY93_003026</name>
</gene>
<evidence type="ECO:0000256" key="11">
    <source>
        <dbReference type="ARBA" id="ARBA00022990"/>
    </source>
</evidence>
<name>A0AAW0PWA3_9GOBI</name>
<dbReference type="InterPro" id="IPR014756">
    <property type="entry name" value="Ig_E-set"/>
</dbReference>
<dbReference type="GO" id="GO:0007399">
    <property type="term" value="P:nervous system development"/>
    <property type="evidence" value="ECO:0007669"/>
    <property type="project" value="UniProtKB-ARBA"/>
</dbReference>
<comment type="subunit">
    <text evidence="16">Monomer. Interacts with FER. Interacts with PLXNB3. Forms a heterodimer with RAC1. Interacts with RHOA, the affinity is increased by three orders of magnitude when RHOA is prenylated. Interacts with PSMD10; the interaction increases ARHGDIA association with RHOA, leading to ARHGDIA-mediated inactivation of RHOA and ROCK and prolonged AKT activation. Interacts with KANK2; the interaction is direct and may regulate the interaction of ARHGDIA with RHOA, RAC1 and CDC42. Interacts with RHOC. Interacts with CDC42. Interacts with NGFR (via death domain); NGFR binding decreases the affinity for RHOA.</text>
</comment>
<evidence type="ECO:0000256" key="9">
    <source>
        <dbReference type="ARBA" id="ARBA00022843"/>
    </source>
</evidence>
<dbReference type="GO" id="GO:0003723">
    <property type="term" value="F:RNA binding"/>
    <property type="evidence" value="ECO:0007669"/>
    <property type="project" value="UniProtKB-UniRule"/>
</dbReference>
<feature type="compositionally biased region" description="Basic and acidic residues" evidence="18">
    <location>
        <begin position="76"/>
        <end position="85"/>
    </location>
</feature>
<keyword evidence="7" id="KW-1017">Isopeptide bond</keyword>
<dbReference type="GO" id="GO:0005634">
    <property type="term" value="C:nucleus"/>
    <property type="evidence" value="ECO:0007669"/>
    <property type="project" value="UniProtKB-SubCell"/>
</dbReference>
<dbReference type="GO" id="GO:0005094">
    <property type="term" value="F:Rho GDP-dissociation inhibitor activity"/>
    <property type="evidence" value="ECO:0007669"/>
    <property type="project" value="InterPro"/>
</dbReference>
<evidence type="ECO:0000256" key="5">
    <source>
        <dbReference type="ARBA" id="ARBA00022468"/>
    </source>
</evidence>
<keyword evidence="10 17" id="KW-0694">RNA-binding</keyword>
<accession>A0AAW0PWA3</accession>
<feature type="region of interest" description="Disordered" evidence="18">
    <location>
        <begin position="189"/>
        <end position="230"/>
    </location>
</feature>
<dbReference type="EMBL" id="JBBPFD010000002">
    <property type="protein sequence ID" value="KAK7939700.1"/>
    <property type="molecule type" value="Genomic_DNA"/>
</dbReference>
<comment type="similarity">
    <text evidence="3">Belongs to the Rho GDI family.</text>
</comment>
<dbReference type="Gene3D" id="3.30.70.330">
    <property type="match status" value="1"/>
</dbReference>
<keyword evidence="11" id="KW-0007">Acetylation</keyword>
<dbReference type="SMART" id="SM00360">
    <property type="entry name" value="RRM"/>
    <property type="match status" value="1"/>
</dbReference>
<keyword evidence="6" id="KW-0963">Cytoplasm</keyword>
<comment type="function">
    <text evidence="13">Controls Rho proteins homeostasis. Regulates the GDP/GTP exchange reaction of the Rho proteins by inhibiting the dissociation of GDP from them, and the subsequent binding of GTP to them. Retains Rho proteins such as CDC42, RAC1 and RHOA in an inactive cytosolic pool, regulating their stability and protecting them from degradation. Actively involved in the recycling and distribution of activated Rho GTPases in the cell, mediates extraction from membranes of both inactive and activated molecules due its exceptionally high affinity for prenylated forms. Through the modulation of Rho proteins, may play a role in cell motility regulation. In glioma cells, inhibits cell migration and invasion by mediating the signals of SEMA5A and PLXNB3 that lead to inactivation of RAC1.</text>
</comment>
<feature type="compositionally biased region" description="Gly residues" evidence="18">
    <location>
        <begin position="199"/>
        <end position="212"/>
    </location>
</feature>
<dbReference type="GO" id="GO:0005096">
    <property type="term" value="F:GTPase activator activity"/>
    <property type="evidence" value="ECO:0007669"/>
    <property type="project" value="UniProtKB-KW"/>
</dbReference>
<evidence type="ECO:0000256" key="12">
    <source>
        <dbReference type="ARBA" id="ARBA00023242"/>
    </source>
</evidence>
<dbReference type="PANTHER" id="PTHR10980:SF9">
    <property type="entry name" value="RHO GDP-DISSOCIATION INHIBITOR 1"/>
    <property type="match status" value="1"/>
</dbReference>
<feature type="region of interest" description="Disordered" evidence="18">
    <location>
        <begin position="320"/>
        <end position="339"/>
    </location>
</feature>